<dbReference type="FunFam" id="1.20.1440.230:FF:000001">
    <property type="entry name" value="Mitochondrial NADH dehydrogenase flavoprotein 1"/>
    <property type="match status" value="1"/>
</dbReference>
<evidence type="ECO:0000313" key="8">
    <source>
        <dbReference type="Proteomes" id="UP000324896"/>
    </source>
</evidence>
<dbReference type="Pfam" id="PF10589">
    <property type="entry name" value="NADH_4Fe-4S"/>
    <property type="match status" value="1"/>
</dbReference>
<reference evidence="7 8" key="1">
    <citation type="submission" date="2016-10" db="EMBL/GenBank/DDBJ databases">
        <authorList>
            <person name="Varghese N."/>
            <person name="Submissions S."/>
        </authorList>
    </citation>
    <scope>NUCLEOTIDE SEQUENCE [LARGE SCALE GENOMIC DNA]</scope>
    <source>
        <strain evidence="7 8">WG10</strain>
    </source>
</reference>
<dbReference type="Gene3D" id="3.50.50.60">
    <property type="entry name" value="FAD/NAD(P)-binding domain"/>
    <property type="match status" value="2"/>
</dbReference>
<evidence type="ECO:0000256" key="1">
    <source>
        <dbReference type="ARBA" id="ARBA00007523"/>
    </source>
</evidence>
<dbReference type="Gene3D" id="3.40.50.11540">
    <property type="entry name" value="NADH-ubiquinone oxidoreductase 51kDa subunit"/>
    <property type="match status" value="1"/>
</dbReference>
<dbReference type="SUPFAM" id="SSF46548">
    <property type="entry name" value="alpha-helical ferredoxin"/>
    <property type="match status" value="1"/>
</dbReference>
<comment type="similarity">
    <text evidence="1">Belongs to the complex I 51 kDa subunit family.</text>
</comment>
<dbReference type="Pfam" id="PF01512">
    <property type="entry name" value="Complex1_51K"/>
    <property type="match status" value="1"/>
</dbReference>
<dbReference type="PANTHER" id="PTHR43578:SF3">
    <property type="entry name" value="NADH-QUINONE OXIDOREDUCTASE SUBUNIT F"/>
    <property type="match status" value="1"/>
</dbReference>
<dbReference type="SUPFAM" id="SSF140490">
    <property type="entry name" value="Nqo1C-terminal domain-like"/>
    <property type="match status" value="1"/>
</dbReference>
<dbReference type="Pfam" id="PF14691">
    <property type="entry name" value="Fer4_20"/>
    <property type="match status" value="1"/>
</dbReference>
<dbReference type="InterPro" id="IPR019575">
    <property type="entry name" value="Nuop51_4Fe4S-bd"/>
</dbReference>
<dbReference type="Pfam" id="PF01257">
    <property type="entry name" value="2Fe-2S_thioredx"/>
    <property type="match status" value="1"/>
</dbReference>
<dbReference type="InterPro" id="IPR037207">
    <property type="entry name" value="Nuop51_4Fe4S-bd_sf"/>
</dbReference>
<keyword evidence="5" id="KW-0411">Iron-sulfur</keyword>
<dbReference type="InterPro" id="IPR011538">
    <property type="entry name" value="Nuo51_FMN-bd"/>
</dbReference>
<dbReference type="InterPro" id="IPR028261">
    <property type="entry name" value="DPD_II"/>
</dbReference>
<dbReference type="PANTHER" id="PTHR43578">
    <property type="entry name" value="NADH-QUINONE OXIDOREDUCTASE SUBUNIT F"/>
    <property type="match status" value="1"/>
</dbReference>
<dbReference type="AlphaFoldDB" id="A0A1G6SP11"/>
<organism evidence="7 8">
    <name type="scientific">Halanaerobium congolense</name>
    <dbReference type="NCBI Taxonomy" id="54121"/>
    <lineage>
        <taxon>Bacteria</taxon>
        <taxon>Bacillati</taxon>
        <taxon>Bacillota</taxon>
        <taxon>Clostridia</taxon>
        <taxon>Halanaerobiales</taxon>
        <taxon>Halanaerobiaceae</taxon>
        <taxon>Halanaerobium</taxon>
    </lineage>
</organism>
<keyword evidence="4" id="KW-0408">Iron</keyword>
<evidence type="ECO:0000256" key="3">
    <source>
        <dbReference type="ARBA" id="ARBA00022723"/>
    </source>
</evidence>
<evidence type="ECO:0000259" key="6">
    <source>
        <dbReference type="SMART" id="SM00928"/>
    </source>
</evidence>
<dbReference type="InterPro" id="IPR037225">
    <property type="entry name" value="Nuo51_FMN-bd_sf"/>
</dbReference>
<dbReference type="Pfam" id="PF07992">
    <property type="entry name" value="Pyr_redox_2"/>
    <property type="match status" value="1"/>
</dbReference>
<dbReference type="GO" id="GO:0046872">
    <property type="term" value="F:metal ion binding"/>
    <property type="evidence" value="ECO:0007669"/>
    <property type="project" value="UniProtKB-KW"/>
</dbReference>
<evidence type="ECO:0000313" key="7">
    <source>
        <dbReference type="EMBL" id="SDD17947.1"/>
    </source>
</evidence>
<dbReference type="Gene3D" id="1.20.1440.230">
    <property type="entry name" value="NADH-ubiquinone oxidoreductase 51kDa subunit, iron-sulphur binding domain"/>
    <property type="match status" value="1"/>
</dbReference>
<dbReference type="GO" id="GO:0051539">
    <property type="term" value="F:4 iron, 4 sulfur cluster binding"/>
    <property type="evidence" value="ECO:0007669"/>
    <property type="project" value="UniProtKB-KW"/>
</dbReference>
<dbReference type="SUPFAM" id="SSF142984">
    <property type="entry name" value="Nqo1 middle domain-like"/>
    <property type="match status" value="1"/>
</dbReference>
<dbReference type="InterPro" id="IPR036249">
    <property type="entry name" value="Thioredoxin-like_sf"/>
</dbReference>
<dbReference type="SMART" id="SM00928">
    <property type="entry name" value="NADH_4Fe-4S"/>
    <property type="match status" value="1"/>
</dbReference>
<dbReference type="Gene3D" id="3.10.20.600">
    <property type="match status" value="1"/>
</dbReference>
<gene>
    <name evidence="7" type="ORF">SAMN04488597_13119</name>
</gene>
<accession>A0A1G6SP11</accession>
<evidence type="ECO:0000256" key="5">
    <source>
        <dbReference type="ARBA" id="ARBA00023014"/>
    </source>
</evidence>
<keyword evidence="2" id="KW-0004">4Fe-4S</keyword>
<dbReference type="Gene3D" id="3.40.30.10">
    <property type="entry name" value="Glutaredoxin"/>
    <property type="match status" value="1"/>
</dbReference>
<feature type="domain" description="NADH-ubiquinone oxidoreductase 51kDa subunit iron-sulphur binding" evidence="6">
    <location>
        <begin position="448"/>
        <end position="493"/>
    </location>
</feature>
<dbReference type="FunFam" id="3.40.50.11540:FF:000001">
    <property type="entry name" value="NADH dehydrogenase [ubiquinone] flavoprotein 1, mitochondrial"/>
    <property type="match status" value="1"/>
</dbReference>
<protein>
    <submittedName>
        <fullName evidence="7">NADH-quinone oxidoreductase subunit F</fullName>
    </submittedName>
</protein>
<dbReference type="EMBL" id="FMYT01000031">
    <property type="protein sequence ID" value="SDD17947.1"/>
    <property type="molecule type" value="Genomic_DNA"/>
</dbReference>
<keyword evidence="3" id="KW-0479">Metal-binding</keyword>
<dbReference type="Proteomes" id="UP000324896">
    <property type="component" value="Unassembled WGS sequence"/>
</dbReference>
<dbReference type="PRINTS" id="PR00419">
    <property type="entry name" value="ADXRDTASE"/>
</dbReference>
<evidence type="ECO:0000256" key="2">
    <source>
        <dbReference type="ARBA" id="ARBA00022485"/>
    </source>
</evidence>
<dbReference type="SUPFAM" id="SSF142019">
    <property type="entry name" value="Nqo1 FMN-binding domain-like"/>
    <property type="match status" value="1"/>
</dbReference>
<dbReference type="CDD" id="cd02980">
    <property type="entry name" value="TRX_Fd_family"/>
    <property type="match status" value="1"/>
</dbReference>
<dbReference type="InterPro" id="IPR036188">
    <property type="entry name" value="FAD/NAD-bd_sf"/>
</dbReference>
<dbReference type="InterPro" id="IPR023753">
    <property type="entry name" value="FAD/NAD-binding_dom"/>
</dbReference>
<dbReference type="GO" id="GO:0016491">
    <property type="term" value="F:oxidoreductase activity"/>
    <property type="evidence" value="ECO:0007669"/>
    <property type="project" value="InterPro"/>
</dbReference>
<dbReference type="Gene3D" id="6.10.250.1450">
    <property type="match status" value="1"/>
</dbReference>
<sequence>MLKIEELEEIQKGLFDKYSGIKKDRIIIGMGTCGIAAGAEEILKTAQKEIKKLNLKDIEISITGCLGICAEEPIMEIRTNNERYIYGNLNPEKTREILKTHLGERNIINRWLIDQNSDFFSKQKRIVLKNCGNINPENIEEAIANHGYLGLAKALKSFSPNEVIEIIKNAKLRGRGGAGFSTGLKWELAANNSTQEKYLICNADEGDPGAFMDRSILEGDPHRLLEGMALAAYAIGASRGYIYCRAEYPLAIKRLKKAIKSAEGMGLLGENILDSGFDFRVNIRLGAGAFVCGEETALIASIEGKRGEPRSKPPFPSESGLFEKATVINNVETLANVPEIIRKGSEWFKKIGTEASPGTKVFALAGKIKKNGLVEVPMGTTPGEIIFDICGGLENDAEFKAAQTGGPSGGCIPVEHLNVPIDYDSLKELGTIMGSGGLIVMDTQTCMVDLAKYFIDFCKDESCGQCTSCRIGTTRMLEILEKISEGRGEKEDLDLLVEMGEVIKDSSFCGLGQSAPNPVLSTIRYFKDEYLDHIENKHCDSSVCASLFTSPCQNACPANVDVPLYIDAIRHGDYKRAYQIIQIENPLVLVCGRVCYNLCENACNRDGIDEALAIRELKRFASDYLLKNEDGFPIPEIEAEKDKKIAVIGSGPSGLTAAFYLRKKGYQVTIFEAETEVGGMLALGIPEYRLPKELLNEEIGVLTAMGVEIVVNTKIGKDILIEDLREEGFWAVYLAVGAQKDRDLNIEGNEGVEGYYSALDVLKKLNQGHEFDFKDKKISVIGGGNAAIDTARNMIRLGAEEVNIIYRRTKNDMPAHKEEIKEAEYEKVNIYSQLNPYKIHSENNKIKKLECLEVKGGKFDQSGRRKPVEIKDSKLMIDTDIIISAVGQEVEDYFNKGKFKVELTKSNLIKTEGDFSTNVDWVFAGGDCVSGPSTVVESIQQGKKAASEIDKYLGGDGEVVKKENFERNISSPILEEQKSRVKMPTILLSERKRGFKEVEKGYSLDQAVEEASRCLRCDVKEKEEVI</sequence>
<evidence type="ECO:0000256" key="4">
    <source>
        <dbReference type="ARBA" id="ARBA00023004"/>
    </source>
</evidence>
<dbReference type="RefSeq" id="WP_149796919.1">
    <property type="nucleotide sequence ID" value="NZ_FMYT01000031.1"/>
</dbReference>
<proteinExistence type="inferred from homology"/>
<name>A0A1G6SP11_9FIRM</name>
<dbReference type="SUPFAM" id="SSF51971">
    <property type="entry name" value="Nucleotide-binding domain"/>
    <property type="match status" value="2"/>
</dbReference>
<dbReference type="SUPFAM" id="SSF52833">
    <property type="entry name" value="Thioredoxin-like"/>
    <property type="match status" value="1"/>
</dbReference>